<dbReference type="eggNOG" id="COG2814">
    <property type="taxonomic scope" value="Bacteria"/>
</dbReference>
<reference evidence="2 3" key="1">
    <citation type="submission" date="2012-04" db="EMBL/GenBank/DDBJ databases">
        <title>The Genome Sequence of Bartonella koehlerae C-29.</title>
        <authorList>
            <consortium name="The Broad Institute Genome Sequencing Platform"/>
            <consortium name="The Broad Institute Genome Sequencing Center for Infectious Disease"/>
            <person name="Feldgarden M."/>
            <person name="Kirby J."/>
            <person name="Kosoy M."/>
            <person name="Birtles R."/>
            <person name="Probert W.S."/>
            <person name="Chiaraviglio L."/>
            <person name="Walker B."/>
            <person name="Young S.K."/>
            <person name="Zeng Q."/>
            <person name="Gargeya S."/>
            <person name="Fitzgerald M."/>
            <person name="Haas B."/>
            <person name="Abouelleil A."/>
            <person name="Alvarado L."/>
            <person name="Arachchi H.M."/>
            <person name="Berlin A.M."/>
            <person name="Chapman S.B."/>
            <person name="Goldberg J."/>
            <person name="Griggs A."/>
            <person name="Gujja S."/>
            <person name="Hansen M."/>
            <person name="Howarth C."/>
            <person name="Imamovic A."/>
            <person name="Larimer J."/>
            <person name="McCowen C."/>
            <person name="Montmayeur A."/>
            <person name="Murphy C."/>
            <person name="Neiman D."/>
            <person name="Pearson M."/>
            <person name="Priest M."/>
            <person name="Roberts A."/>
            <person name="Saif S."/>
            <person name="Shea T."/>
            <person name="Sisk P."/>
            <person name="Sykes S."/>
            <person name="Wortman J."/>
            <person name="Nusbaum C."/>
            <person name="Birren B."/>
        </authorList>
    </citation>
    <scope>NUCLEOTIDE SEQUENCE [LARGE SCALE GENOMIC DNA]</scope>
    <source>
        <strain evidence="2 3">C-29</strain>
    </source>
</reference>
<keyword evidence="1" id="KW-0812">Transmembrane</keyword>
<keyword evidence="1" id="KW-1133">Transmembrane helix</keyword>
<dbReference type="Proteomes" id="UP000027015">
    <property type="component" value="Unassembled WGS sequence"/>
</dbReference>
<dbReference type="HOGENOM" id="CLU_2566894_0_0_5"/>
<protein>
    <submittedName>
        <fullName evidence="2">Uncharacterized protein</fullName>
    </submittedName>
</protein>
<evidence type="ECO:0000313" key="2">
    <source>
        <dbReference type="EMBL" id="KEC55880.1"/>
    </source>
</evidence>
<dbReference type="RefSeq" id="WP_246797520.1">
    <property type="nucleotide sequence ID" value="NZ_CADEAH010000005.1"/>
</dbReference>
<feature type="transmembrane region" description="Helical" evidence="1">
    <location>
        <begin position="25"/>
        <end position="44"/>
    </location>
</feature>
<dbReference type="EMBL" id="AHPL01000004">
    <property type="protein sequence ID" value="KEC55880.1"/>
    <property type="molecule type" value="Genomic_DNA"/>
</dbReference>
<accession>A0A067W7B9</accession>
<dbReference type="SUPFAM" id="SSF103473">
    <property type="entry name" value="MFS general substrate transporter"/>
    <property type="match status" value="1"/>
</dbReference>
<evidence type="ECO:0000313" key="3">
    <source>
        <dbReference type="Proteomes" id="UP000027015"/>
    </source>
</evidence>
<gene>
    <name evidence="2" type="ORF">O9A_00435</name>
</gene>
<dbReference type="AlphaFoldDB" id="A0A067W7B9"/>
<comment type="caution">
    <text evidence="2">The sequence shown here is derived from an EMBL/GenBank/DDBJ whole genome shotgun (WGS) entry which is preliminary data.</text>
</comment>
<dbReference type="Gene3D" id="1.20.1250.20">
    <property type="entry name" value="MFS general substrate transporter like domains"/>
    <property type="match status" value="1"/>
</dbReference>
<dbReference type="STRING" id="1134510.O9A_00435"/>
<sequence>MVYELGTIIGMGLSGFILAYTGTKGTLLIGGISFIIASLLNFAMKVSKTQESESQNQKNWWKIIYRHFIILDRNQLFLCLI</sequence>
<keyword evidence="3" id="KW-1185">Reference proteome</keyword>
<evidence type="ECO:0000256" key="1">
    <source>
        <dbReference type="SAM" id="Phobius"/>
    </source>
</evidence>
<keyword evidence="1" id="KW-0472">Membrane</keyword>
<organism evidence="2 3">
    <name type="scientific">Bartonella koehlerae C-29</name>
    <dbReference type="NCBI Taxonomy" id="1134510"/>
    <lineage>
        <taxon>Bacteria</taxon>
        <taxon>Pseudomonadati</taxon>
        <taxon>Pseudomonadota</taxon>
        <taxon>Alphaproteobacteria</taxon>
        <taxon>Hyphomicrobiales</taxon>
        <taxon>Bartonellaceae</taxon>
        <taxon>Bartonella</taxon>
    </lineage>
</organism>
<proteinExistence type="predicted"/>
<dbReference type="InterPro" id="IPR036259">
    <property type="entry name" value="MFS_trans_sf"/>
</dbReference>
<name>A0A067W7B9_9HYPH</name>